<protein>
    <submittedName>
        <fullName evidence="2">Adenylate cyclase</fullName>
        <ecNumber evidence="2">4.6.1.1</ecNumber>
    </submittedName>
</protein>
<dbReference type="NCBIfam" id="TIGR00318">
    <property type="entry name" value="cyaB"/>
    <property type="match status" value="1"/>
</dbReference>
<organism evidence="2 3">
    <name type="scientific">Methanobrevibacter arboriphilus JCM 13429 = DSM 1125</name>
    <dbReference type="NCBI Taxonomy" id="1300164"/>
    <lineage>
        <taxon>Archaea</taxon>
        <taxon>Methanobacteriati</taxon>
        <taxon>Methanobacteriota</taxon>
        <taxon>Methanomada group</taxon>
        <taxon>Methanobacteria</taxon>
        <taxon>Methanobacteriales</taxon>
        <taxon>Methanobacteriaceae</taxon>
        <taxon>Methanobrevibacter</taxon>
    </lineage>
</organism>
<dbReference type="SUPFAM" id="SSF55154">
    <property type="entry name" value="CYTH-like phosphatases"/>
    <property type="match status" value="1"/>
</dbReference>
<dbReference type="EC" id="4.6.1.1" evidence="2"/>
<proteinExistence type="predicted"/>
<dbReference type="Pfam" id="PF01928">
    <property type="entry name" value="CYTH"/>
    <property type="match status" value="1"/>
</dbReference>
<dbReference type="Gene3D" id="2.40.320.10">
    <property type="entry name" value="Hypothetical Protein Pfu-838710-001"/>
    <property type="match status" value="1"/>
</dbReference>
<dbReference type="InterPro" id="IPR023577">
    <property type="entry name" value="CYTH_domain"/>
</dbReference>
<dbReference type="InterPro" id="IPR008173">
    <property type="entry name" value="Adenylyl_cyclase_CyaB"/>
</dbReference>
<dbReference type="InterPro" id="IPR033469">
    <property type="entry name" value="CYTH-like_dom_sf"/>
</dbReference>
<dbReference type="PANTHER" id="PTHR21028">
    <property type="entry name" value="SI:CH211-156B7.4"/>
    <property type="match status" value="1"/>
</dbReference>
<dbReference type="PANTHER" id="PTHR21028:SF2">
    <property type="entry name" value="CYTH DOMAIN-CONTAINING PROTEIN"/>
    <property type="match status" value="1"/>
</dbReference>
<reference evidence="2 3" key="1">
    <citation type="submission" date="2014-12" db="EMBL/GenBank/DDBJ databases">
        <title>Genome sequence of Methanobrevibacter arboriphilicus DH1, DSM1125.</title>
        <authorList>
            <person name="Poehlein A."/>
            <person name="Thauer R.K."/>
            <person name="Seedorf H."/>
            <person name="Daniel R."/>
        </authorList>
    </citation>
    <scope>NUCLEOTIDE SEQUENCE [LARGE SCALE GENOMIC DNA]</scope>
    <source>
        <strain evidence="2 3">DH1</strain>
    </source>
</reference>
<dbReference type="PROSITE" id="PS51707">
    <property type="entry name" value="CYTH"/>
    <property type="match status" value="1"/>
</dbReference>
<sequence>MIEVEVKAKIDDFNSIKKDLYNIGALESHTEHQEDIYFNSPIKDFAETDEALRIRKVRTKDSIETFITYKGPKIDDKSKTRKEVEVKIEDPEKVADIFESLEFVKASKVIKKRIIYKFEQYIISLDDVIGLEPYMEIETDIEEGNDYKAEIDKIFELFKKLNITEGFERTSYLELLDIKREKN</sequence>
<accession>A0A1V6N4Y5</accession>
<dbReference type="OrthoDB" id="46040at2157"/>
<name>A0A1V6N4Y5_METAZ</name>
<gene>
    <name evidence="2" type="primary">cyaA</name>
    <name evidence="2" type="ORF">MBBAR_1c01670</name>
</gene>
<evidence type="ECO:0000313" key="3">
    <source>
        <dbReference type="Proteomes" id="UP000191661"/>
    </source>
</evidence>
<dbReference type="CDD" id="cd07890">
    <property type="entry name" value="CYTH-like_AC_IV-like"/>
    <property type="match status" value="1"/>
</dbReference>
<feature type="domain" description="CYTH" evidence="1">
    <location>
        <begin position="1"/>
        <end position="178"/>
    </location>
</feature>
<dbReference type="EMBL" id="JXMW01000001">
    <property type="protein sequence ID" value="OQD59770.1"/>
    <property type="molecule type" value="Genomic_DNA"/>
</dbReference>
<dbReference type="GO" id="GO:0004016">
    <property type="term" value="F:adenylate cyclase activity"/>
    <property type="evidence" value="ECO:0007669"/>
    <property type="project" value="UniProtKB-EC"/>
</dbReference>
<keyword evidence="3" id="KW-1185">Reference proteome</keyword>
<keyword evidence="2" id="KW-0456">Lyase</keyword>
<dbReference type="Proteomes" id="UP000191661">
    <property type="component" value="Unassembled WGS sequence"/>
</dbReference>
<evidence type="ECO:0000259" key="1">
    <source>
        <dbReference type="PROSITE" id="PS51707"/>
    </source>
</evidence>
<evidence type="ECO:0000313" key="2">
    <source>
        <dbReference type="EMBL" id="OQD59770.1"/>
    </source>
</evidence>
<dbReference type="RefSeq" id="WP_080459396.1">
    <property type="nucleotide sequence ID" value="NZ_JXMW01000001.1"/>
</dbReference>
<dbReference type="AlphaFoldDB" id="A0A1V6N4Y5"/>
<comment type="caution">
    <text evidence="2">The sequence shown here is derived from an EMBL/GenBank/DDBJ whole genome shotgun (WGS) entry which is preliminary data.</text>
</comment>
<dbReference type="SMART" id="SM01118">
    <property type="entry name" value="CYTH"/>
    <property type="match status" value="1"/>
</dbReference>